<dbReference type="SUPFAM" id="SSF69572">
    <property type="entry name" value="Activating enzymes of the ubiquitin-like proteins"/>
    <property type="match status" value="1"/>
</dbReference>
<dbReference type="Gene3D" id="3.40.50.720">
    <property type="entry name" value="NAD(P)-binding Rossmann-like Domain"/>
    <property type="match status" value="1"/>
</dbReference>
<dbReference type="EC" id="6.2.1.64" evidence="8 11"/>
<dbReference type="PROSITE" id="PS00865">
    <property type="entry name" value="UBIQUITIN_ACTIVAT_2"/>
    <property type="match status" value="1"/>
</dbReference>
<dbReference type="Proteomes" id="UP001165289">
    <property type="component" value="Unassembled WGS sequence"/>
</dbReference>
<dbReference type="GO" id="GO:0045116">
    <property type="term" value="P:protein neddylation"/>
    <property type="evidence" value="ECO:0007669"/>
    <property type="project" value="UniProtKB-UniRule"/>
</dbReference>
<dbReference type="GO" id="GO:0005524">
    <property type="term" value="F:ATP binding"/>
    <property type="evidence" value="ECO:0007669"/>
    <property type="project" value="UniProtKB-UniRule"/>
</dbReference>
<evidence type="ECO:0000256" key="6">
    <source>
        <dbReference type="ARBA" id="ARBA00022786"/>
    </source>
</evidence>
<evidence type="ECO:0000256" key="5">
    <source>
        <dbReference type="ARBA" id="ARBA00022741"/>
    </source>
</evidence>
<keyword evidence="7 11" id="KW-0067">ATP-binding</keyword>
<dbReference type="InterPro" id="IPR000594">
    <property type="entry name" value="ThiF_NAD_FAD-bd"/>
</dbReference>
<protein>
    <recommendedName>
        <fullName evidence="3 11">NEDD8-activating enzyme E1 catalytic subunit</fullName>
        <ecNumber evidence="8 11">6.2.1.64</ecNumber>
    </recommendedName>
</protein>
<comment type="similarity">
    <text evidence="2 11">Belongs to the ubiquitin-activating E1 family. UBA3 subfamily.</text>
</comment>
<dbReference type="InterPro" id="IPR030468">
    <property type="entry name" value="Uba3_N"/>
</dbReference>
<evidence type="ECO:0000256" key="7">
    <source>
        <dbReference type="ARBA" id="ARBA00022840"/>
    </source>
</evidence>
<evidence type="ECO:0000313" key="14">
    <source>
        <dbReference type="Proteomes" id="UP001165289"/>
    </source>
</evidence>
<dbReference type="InterPro" id="IPR045886">
    <property type="entry name" value="ThiF/MoeB/HesA"/>
</dbReference>
<dbReference type="SMART" id="SM01181">
    <property type="entry name" value="E2_bind"/>
    <property type="match status" value="1"/>
</dbReference>
<name>A0AAV7K0W1_9METZ</name>
<dbReference type="GO" id="GO:0005737">
    <property type="term" value="C:cytoplasm"/>
    <property type="evidence" value="ECO:0007669"/>
    <property type="project" value="TreeGrafter"/>
</dbReference>
<dbReference type="InterPro" id="IPR014929">
    <property type="entry name" value="E2-binding"/>
</dbReference>
<keyword evidence="14" id="KW-1185">Reference proteome</keyword>
<comment type="catalytic activity">
    <reaction evidence="9 11">
        <text>ATP + [NEDD8 protein] + [E1 NEDD8-activating enzyme]-L-cysteine = AMP + diphosphate + [E1 NEDD8-activating enzyme]-S-[NEDD8 protein]-yl-L-cysteine.</text>
        <dbReference type="EC" id="6.2.1.64"/>
    </reaction>
</comment>
<proteinExistence type="inferred from homology"/>
<dbReference type="InterPro" id="IPR023318">
    <property type="entry name" value="Ub_act_enz_dom_a_sf"/>
</dbReference>
<dbReference type="CDD" id="cd01488">
    <property type="entry name" value="Uba3_RUB"/>
    <property type="match status" value="1"/>
</dbReference>
<dbReference type="GO" id="GO:0019781">
    <property type="term" value="F:NEDD8 activating enzyme activity"/>
    <property type="evidence" value="ECO:0007669"/>
    <property type="project" value="UniProtKB-UniRule"/>
</dbReference>
<organism evidence="13 14">
    <name type="scientific">Oopsacas minuta</name>
    <dbReference type="NCBI Taxonomy" id="111878"/>
    <lineage>
        <taxon>Eukaryota</taxon>
        <taxon>Metazoa</taxon>
        <taxon>Porifera</taxon>
        <taxon>Hexactinellida</taxon>
        <taxon>Hexasterophora</taxon>
        <taxon>Lyssacinosida</taxon>
        <taxon>Leucopsacidae</taxon>
        <taxon>Oopsacas</taxon>
    </lineage>
</organism>
<dbReference type="InterPro" id="IPR035985">
    <property type="entry name" value="Ubiquitin-activating_enz"/>
</dbReference>
<reference evidence="13 14" key="1">
    <citation type="journal article" date="2023" name="BMC Biol.">
        <title>The compact genome of the sponge Oopsacas minuta (Hexactinellida) is lacking key metazoan core genes.</title>
        <authorList>
            <person name="Santini S."/>
            <person name="Schenkelaars Q."/>
            <person name="Jourda C."/>
            <person name="Duchesne M."/>
            <person name="Belahbib H."/>
            <person name="Rocher C."/>
            <person name="Selva M."/>
            <person name="Riesgo A."/>
            <person name="Vervoort M."/>
            <person name="Leys S.P."/>
            <person name="Kodjabachian L."/>
            <person name="Le Bivic A."/>
            <person name="Borchiellini C."/>
            <person name="Claverie J.M."/>
            <person name="Renard E."/>
        </authorList>
    </citation>
    <scope>NUCLEOTIDE SEQUENCE [LARGE SCALE GENOMIC DNA]</scope>
    <source>
        <strain evidence="13">SPO-2</strain>
    </source>
</reference>
<sequence>MDTDPIITDRWRDINSLLIAGNPLTTPHSEASPDTLSFLRDTCKILVIGAGGLGCELLKNIALLGIKDIHVIDMDIIDESNLNRQFLFRPKDVSRPKALVAAEFINKRIPGANVTGYYKKIQDFDVAFYTKFHIIVCGLDSIVARRWINSLVIGLLKYNAEGELDQGSIIPIVDGGTEGFKGNARVIIPSITACLECTLDLYPPQVTYPLCTIATNPRLPEHCIEYVKLFRWKKEEPFGANVQIDGDNPEHIQWVCDQSEKRANEYRIEGVNYRLTQGVIKHIIPAVASTNAVIAAACATEVFKIATSCAAYMDNYMVINDTDGIYSFTYAPEKKDNCIVCSGRKELLKFSEDAKLREVVEYLCDNPKFSLKSPGITTIINGHDKTLYMKTKALEQLTKPNLDLTLKELGLSDGHEIYVGDPNLSRTVVFIINFISEMEVNRN</sequence>
<evidence type="ECO:0000256" key="2">
    <source>
        <dbReference type="ARBA" id="ARBA00006310"/>
    </source>
</evidence>
<accession>A0AAV7K0W1</accession>
<dbReference type="PANTHER" id="PTHR10953">
    <property type="entry name" value="UBIQUITIN-ACTIVATING ENZYME E1"/>
    <property type="match status" value="1"/>
</dbReference>
<evidence type="ECO:0000256" key="9">
    <source>
        <dbReference type="ARBA" id="ARBA00024626"/>
    </source>
</evidence>
<dbReference type="FunFam" id="1.10.10.520:FF:000001">
    <property type="entry name" value="NEDD8-activating enzyme E1 catalytic subunit"/>
    <property type="match status" value="1"/>
</dbReference>
<comment type="function">
    <text evidence="11">Catalytic subunit of the dimeric E1 enzyme, which activates NEDD8.</text>
</comment>
<evidence type="ECO:0000256" key="1">
    <source>
        <dbReference type="ARBA" id="ARBA00005032"/>
    </source>
</evidence>
<comment type="pathway">
    <text evidence="1 11">Protein modification; protein neddylation.</text>
</comment>
<keyword evidence="5 11" id="KW-0547">Nucleotide-binding</keyword>
<dbReference type="PANTHER" id="PTHR10953:SF6">
    <property type="entry name" value="NEDD8-ACTIVATING ENZYME E1 CATALYTIC SUBUNIT"/>
    <property type="match status" value="1"/>
</dbReference>
<feature type="domain" description="E2 binding" evidence="12">
    <location>
        <begin position="348"/>
        <end position="435"/>
    </location>
</feature>
<gene>
    <name evidence="13" type="ORF">LOD99_2665</name>
</gene>
<dbReference type="Pfam" id="PF08825">
    <property type="entry name" value="E2_bind"/>
    <property type="match status" value="1"/>
</dbReference>
<dbReference type="EMBL" id="JAKMXF010000221">
    <property type="protein sequence ID" value="KAI6654786.1"/>
    <property type="molecule type" value="Genomic_DNA"/>
</dbReference>
<keyword evidence="4 11" id="KW-0436">Ligase</keyword>
<evidence type="ECO:0000256" key="4">
    <source>
        <dbReference type="ARBA" id="ARBA00022598"/>
    </source>
</evidence>
<dbReference type="GO" id="GO:0005634">
    <property type="term" value="C:nucleus"/>
    <property type="evidence" value="ECO:0007669"/>
    <property type="project" value="TreeGrafter"/>
</dbReference>
<dbReference type="Pfam" id="PF00899">
    <property type="entry name" value="ThiF"/>
    <property type="match status" value="1"/>
</dbReference>
<feature type="active site" description="Glycyl thioester intermediate" evidence="10">
    <location>
        <position position="211"/>
    </location>
</feature>
<keyword evidence="6 11" id="KW-0833">Ubl conjugation pathway</keyword>
<dbReference type="Gene3D" id="3.10.290.20">
    <property type="entry name" value="Ubiquitin-like 2 activating enzyme e1b. Chain: B, domain 3"/>
    <property type="match status" value="1"/>
</dbReference>
<dbReference type="InterPro" id="IPR033127">
    <property type="entry name" value="UBQ-activ_enz_E1_Cys_AS"/>
</dbReference>
<dbReference type="Gene3D" id="1.10.10.520">
    <property type="entry name" value="Ubiquitin activating enzymes (Uba3). Chain: B, domain 2"/>
    <property type="match status" value="1"/>
</dbReference>
<dbReference type="AlphaFoldDB" id="A0AAV7K0W1"/>
<evidence type="ECO:0000313" key="13">
    <source>
        <dbReference type="EMBL" id="KAI6654786.1"/>
    </source>
</evidence>
<evidence type="ECO:0000256" key="10">
    <source>
        <dbReference type="PROSITE-ProRule" id="PRU10132"/>
    </source>
</evidence>
<evidence type="ECO:0000256" key="11">
    <source>
        <dbReference type="RuleBase" id="RU368009"/>
    </source>
</evidence>
<comment type="caution">
    <text evidence="13">The sequence shown here is derived from an EMBL/GenBank/DDBJ whole genome shotgun (WGS) entry which is preliminary data.</text>
</comment>
<evidence type="ECO:0000259" key="12">
    <source>
        <dbReference type="SMART" id="SM01181"/>
    </source>
</evidence>
<evidence type="ECO:0000256" key="8">
    <source>
        <dbReference type="ARBA" id="ARBA00023624"/>
    </source>
</evidence>
<evidence type="ECO:0000256" key="3">
    <source>
        <dbReference type="ARBA" id="ARBA00015203"/>
    </source>
</evidence>